<dbReference type="Gene3D" id="3.30.9.10">
    <property type="entry name" value="D-Amino Acid Oxidase, subunit A, domain 2"/>
    <property type="match status" value="1"/>
</dbReference>
<dbReference type="InterPro" id="IPR006076">
    <property type="entry name" value="FAD-dep_OxRdtase"/>
</dbReference>
<dbReference type="RefSeq" id="WP_088440744.1">
    <property type="nucleotide sequence ID" value="NZ_BMMC01000003.1"/>
</dbReference>
<keyword evidence="4" id="KW-1185">Reference proteome</keyword>
<protein>
    <submittedName>
        <fullName evidence="3">FAD-dependent oxidoreductase</fullName>
    </submittedName>
</protein>
<keyword evidence="1" id="KW-0560">Oxidoreductase</keyword>
<accession>A0A246JV31</accession>
<dbReference type="PANTHER" id="PTHR13847">
    <property type="entry name" value="SARCOSINE DEHYDROGENASE-RELATED"/>
    <property type="match status" value="1"/>
</dbReference>
<gene>
    <name evidence="3" type="ORF">CDQ92_07175</name>
</gene>
<comment type="caution">
    <text evidence="3">The sequence shown here is derived from an EMBL/GenBank/DDBJ whole genome shotgun (WGS) entry which is preliminary data.</text>
</comment>
<reference evidence="3 4" key="1">
    <citation type="journal article" date="2010" name="Int. J. Syst. Evol. Microbiol.">
        <title>Sphingopyxis bauzanensis sp. nov., a psychrophilic bacterium isolated from soil.</title>
        <authorList>
            <person name="Zhang D.C."/>
            <person name="Liu H.C."/>
            <person name="Xin Y.H."/>
            <person name="Zhou Y.G."/>
            <person name="Schinner F."/>
            <person name="Margesin R."/>
        </authorList>
    </citation>
    <scope>NUCLEOTIDE SEQUENCE [LARGE SCALE GENOMIC DNA]</scope>
    <source>
        <strain evidence="3 4">DSM 22271</strain>
    </source>
</reference>
<dbReference type="EMBL" id="NISK01000002">
    <property type="protein sequence ID" value="OWQ96888.1"/>
    <property type="molecule type" value="Genomic_DNA"/>
</dbReference>
<dbReference type="GO" id="GO:0005737">
    <property type="term" value="C:cytoplasm"/>
    <property type="evidence" value="ECO:0007669"/>
    <property type="project" value="TreeGrafter"/>
</dbReference>
<evidence type="ECO:0000256" key="1">
    <source>
        <dbReference type="ARBA" id="ARBA00023002"/>
    </source>
</evidence>
<evidence type="ECO:0000259" key="2">
    <source>
        <dbReference type="Pfam" id="PF01266"/>
    </source>
</evidence>
<sequence>MTAAPPSATDVLIVGAGIAGASLAAALAPWRRVMLIEAEDAPGYHATGRSAAFWHETYGGARVQPLSAASFDTLARPAPEFSEHGFLSPRAALTIGQRGEASAVDAFTAKFSAKGVAVVRMGAAEIAARIPGVRPEWSEAAYEAACSDIDVAALHAAYLRAARRAGARIATRAPLRSARRAASGWDVEVGGESIHAALIVNAAGAWADRVAAACGVAPIGIQPYRRTVIQLRLGVPVPAELPLIIHVGGDFYFKGESQGRVWLSPHDETPVDPHDAAPEDVDVAIAIDRLQAVVDWPVAAVERKWAGLRSFAPDRIPVFGADPHQPGFIWCAGQGGFGIQTAPAIAAMLAAQLGAPAPNGKIGAVDPAPFAASRFA</sequence>
<organism evidence="3 4">
    <name type="scientific">Sphingopyxis bauzanensis</name>
    <dbReference type="NCBI Taxonomy" id="651663"/>
    <lineage>
        <taxon>Bacteria</taxon>
        <taxon>Pseudomonadati</taxon>
        <taxon>Pseudomonadota</taxon>
        <taxon>Alphaproteobacteria</taxon>
        <taxon>Sphingomonadales</taxon>
        <taxon>Sphingomonadaceae</taxon>
        <taxon>Sphingopyxis</taxon>
    </lineage>
</organism>
<dbReference type="Pfam" id="PF01266">
    <property type="entry name" value="DAO"/>
    <property type="match status" value="1"/>
</dbReference>
<dbReference type="OrthoDB" id="7421214at2"/>
<dbReference type="AlphaFoldDB" id="A0A246JV31"/>
<evidence type="ECO:0000313" key="3">
    <source>
        <dbReference type="EMBL" id="OWQ96888.1"/>
    </source>
</evidence>
<dbReference type="SUPFAM" id="SSF51905">
    <property type="entry name" value="FAD/NAD(P)-binding domain"/>
    <property type="match status" value="1"/>
</dbReference>
<feature type="domain" description="FAD dependent oxidoreductase" evidence="2">
    <location>
        <begin position="10"/>
        <end position="351"/>
    </location>
</feature>
<name>A0A246JV31_9SPHN</name>
<dbReference type="PANTHER" id="PTHR13847:SF287">
    <property type="entry name" value="FAD-DEPENDENT OXIDOREDUCTASE DOMAIN-CONTAINING PROTEIN 1"/>
    <property type="match status" value="1"/>
</dbReference>
<dbReference type="GO" id="GO:0016491">
    <property type="term" value="F:oxidoreductase activity"/>
    <property type="evidence" value="ECO:0007669"/>
    <property type="project" value="UniProtKB-KW"/>
</dbReference>
<proteinExistence type="predicted"/>
<evidence type="ECO:0000313" key="4">
    <source>
        <dbReference type="Proteomes" id="UP000197361"/>
    </source>
</evidence>
<dbReference type="Gene3D" id="3.50.50.60">
    <property type="entry name" value="FAD/NAD(P)-binding domain"/>
    <property type="match status" value="1"/>
</dbReference>
<dbReference type="Proteomes" id="UP000197361">
    <property type="component" value="Unassembled WGS sequence"/>
</dbReference>
<dbReference type="InterPro" id="IPR036188">
    <property type="entry name" value="FAD/NAD-bd_sf"/>
</dbReference>